<name>A0A916NST6_9BACL</name>
<comment type="caution">
    <text evidence="1">The sequence shown here is derived from an EMBL/GenBank/DDBJ whole genome shotgun (WGS) entry which is preliminary data.</text>
</comment>
<dbReference type="RefSeq" id="WP_218095936.1">
    <property type="nucleotide sequence ID" value="NZ_CAJVAS010000059.1"/>
</dbReference>
<evidence type="ECO:0008006" key="3">
    <source>
        <dbReference type="Google" id="ProtNLM"/>
    </source>
</evidence>
<evidence type="ECO:0000313" key="2">
    <source>
        <dbReference type="Proteomes" id="UP000693672"/>
    </source>
</evidence>
<proteinExistence type="predicted"/>
<keyword evidence="2" id="KW-1185">Reference proteome</keyword>
<dbReference type="Proteomes" id="UP000693672">
    <property type="component" value="Unassembled WGS sequence"/>
</dbReference>
<reference evidence="1" key="1">
    <citation type="submission" date="2021-06" db="EMBL/GenBank/DDBJ databases">
        <authorList>
            <person name="Criscuolo A."/>
        </authorList>
    </citation>
    <scope>NUCLEOTIDE SEQUENCE</scope>
    <source>
        <strain evidence="1">CIP111600</strain>
    </source>
</reference>
<sequence length="48" mass="5643">MNKFSHIDVRVHSWEQARPFYENMLHALGFCRTFSGTLAAMRSRWSIG</sequence>
<dbReference type="AlphaFoldDB" id="A0A916NST6"/>
<evidence type="ECO:0000313" key="1">
    <source>
        <dbReference type="EMBL" id="CAG7651245.1"/>
    </source>
</evidence>
<gene>
    <name evidence="1" type="ORF">PAESOLCIP111_06274</name>
</gene>
<accession>A0A916NST6</accession>
<dbReference type="EMBL" id="CAJVAS010000059">
    <property type="protein sequence ID" value="CAG7651245.1"/>
    <property type="molecule type" value="Genomic_DNA"/>
</dbReference>
<organism evidence="1 2">
    <name type="scientific">Paenibacillus solanacearum</name>
    <dbReference type="NCBI Taxonomy" id="2048548"/>
    <lineage>
        <taxon>Bacteria</taxon>
        <taxon>Bacillati</taxon>
        <taxon>Bacillota</taxon>
        <taxon>Bacilli</taxon>
        <taxon>Bacillales</taxon>
        <taxon>Paenibacillaceae</taxon>
        <taxon>Paenibacillus</taxon>
    </lineage>
</organism>
<protein>
    <recommendedName>
        <fullName evidence="3">VOC family protein</fullName>
    </recommendedName>
</protein>